<keyword evidence="1" id="KW-0677">Repeat</keyword>
<feature type="domain" description="PDZ" evidence="6">
    <location>
        <begin position="1259"/>
        <end position="1345"/>
    </location>
</feature>
<evidence type="ECO:0008006" key="8">
    <source>
        <dbReference type="Google" id="ProtNLM"/>
    </source>
</evidence>
<dbReference type="Gene3D" id="2.30.42.10">
    <property type="match status" value="1"/>
</dbReference>
<feature type="repeat" description="ANK" evidence="3">
    <location>
        <begin position="103"/>
        <end position="127"/>
    </location>
</feature>
<dbReference type="InterPro" id="IPR036770">
    <property type="entry name" value="Ankyrin_rpt-contain_sf"/>
</dbReference>
<protein>
    <recommendedName>
        <fullName evidence="8">Death domain-containing protein</fullName>
    </recommendedName>
</protein>
<name>A0A1X7TI03_AMPQE</name>
<evidence type="ECO:0000256" key="2">
    <source>
        <dbReference type="ARBA" id="ARBA00023043"/>
    </source>
</evidence>
<dbReference type="InterPro" id="IPR000488">
    <property type="entry name" value="Death_dom"/>
</dbReference>
<dbReference type="PROSITE" id="PS50088">
    <property type="entry name" value="ANK_REPEAT"/>
    <property type="match status" value="2"/>
</dbReference>
<evidence type="ECO:0000313" key="7">
    <source>
        <dbReference type="EnsemblMetazoa" id="Aqu2.1.14272_001"/>
    </source>
</evidence>
<dbReference type="PROSITE" id="PS50017">
    <property type="entry name" value="DEATH_DOMAIN"/>
    <property type="match status" value="2"/>
</dbReference>
<dbReference type="InterPro" id="IPR001478">
    <property type="entry name" value="PDZ"/>
</dbReference>
<dbReference type="SUPFAM" id="SSF52540">
    <property type="entry name" value="P-loop containing nucleoside triphosphate hydrolases"/>
    <property type="match status" value="1"/>
</dbReference>
<sequence>MSLEDKCWTVFEYSDHKEAVRLLPLVAEPNKIERGRDRLLHLSSRNGWLDVTKDLITKYHCDPHERDGMGWTCLHYAAADNHVDVMRYLIDECHCDPMTVNRWGRTPLHDAACRGRSVAVEYLLSTGKFDPLAKDNDGDTPFKLAKEYGNIDTLFVFKKFHDIKISHPVDSYVNVLLVGNPGAGKSTLSHVINDTATGSFVLGSFRNVGRVVPCTAGIIPYKLQHRTLGNIILHDFAGHSEYYSSHSAVIENLLQGSGGVFLIVVNILEKEAVKQLHQWLTVVRNEAQKSLNHCHVIVIVSHVDEISNPVERRRRKEEIQEIIMKEKCDSVFLDCRKLGGSGLDSFFNKLCSACESIRSTSGRNFSLYCYMMYGVLEERKENILTLSDVMSAGKDNDDYFIPDKREDVLDVLHLLHSTGVEEEEEGGRERRGERLVFFPCLLSTDRPDEMTSEVYQFGWCLQCTSKHHFFPPLYFHVLSLHLAFKMALPRENDKLNRRCTFWKNGLYWPNGHGVGSLVEIVDESQCVLVMMSCEKSDNGNMVSLRRDVIGKVMSIYKESCPSLEVNELVIDPKELAYPMNTPRERTVYSVKDILSAIDKREEFVVNATGTRRTGLKEILPDESLSDISNLSLLGGRDIKEVIGITEEFKTPLTPIKLDIKDLDIVIEELTILNHLPCHTWHDLGLQLGLYHLELKDINEDSNGDSKKCFRQCMSAWLRGEDKVREKGGPSWSSLATALDKEGKHHIATNIRNKYCLDIKEVVELTEEFKTRLTTVKLEPTIQNDKPATNYSPTQINQSNDDQQKGAEVSFKSIPATRPTVQPTELDELKGVHVAAKNSFLIHGGSIQSVHWEEYGIRITIPQGAVLPSDTVQITIAALVGGDFIFPEDTELVSAVYAISLSKSFAKPVKLEIQHCVSIETVSHCKYLSFATAPSDKAPYQFKLVNGGNFVPNGGYGSIYVSEFCLWSLIQYVRTSISYLSSLTNKSYYGQVMREERRPGREWLIKFLLCKDLNALKEHINKEFKNNEKTNDLCFLFEEDNGYPGIEFCFDKPCPNGWSVKPYDTPIKVSQSEIDNYGSMSPPNFPQRLIEIVAKPGEGADGLNHPVTMRGIKSDIKKLNIVLTTVNTVIQQSLTPSFDPVDSPAINQRQLLNTSHLVDILDILKKHGYSGVSYYYLGLCLGLLPRTLNVIENERGDISSHFRLCLEKWLQQADDVKSKGGPTYDTLIQALRKMGENAVADGIERDINNIIDSNKATLVQIIVRLSPGQGLGLSIVGGRGSPTGDVPIYVKRILPESVLQKDSKIKTGDELVAVNDLIIHNVTKDYATEALTNVQGTVRLLLIQDL</sequence>
<dbReference type="SUPFAM" id="SSF47986">
    <property type="entry name" value="DEATH domain"/>
    <property type="match status" value="2"/>
</dbReference>
<proteinExistence type="predicted"/>
<dbReference type="PANTHER" id="PTHR24171">
    <property type="entry name" value="ANKYRIN REPEAT DOMAIN-CONTAINING PROTEIN 39-RELATED"/>
    <property type="match status" value="1"/>
</dbReference>
<dbReference type="CDD" id="cd00882">
    <property type="entry name" value="Ras_like_GTPase"/>
    <property type="match status" value="1"/>
</dbReference>
<dbReference type="STRING" id="400682.A0A1X7TI03"/>
<dbReference type="InterPro" id="IPR011029">
    <property type="entry name" value="DEATH-like_dom_sf"/>
</dbReference>
<dbReference type="InterPro" id="IPR027417">
    <property type="entry name" value="P-loop_NTPase"/>
</dbReference>
<evidence type="ECO:0000256" key="1">
    <source>
        <dbReference type="ARBA" id="ARBA00022737"/>
    </source>
</evidence>
<dbReference type="Pfam" id="PF12796">
    <property type="entry name" value="Ank_2"/>
    <property type="match status" value="1"/>
</dbReference>
<keyword evidence="2 3" id="KW-0040">ANK repeat</keyword>
<evidence type="ECO:0000259" key="6">
    <source>
        <dbReference type="PROSITE" id="PS50106"/>
    </source>
</evidence>
<dbReference type="Gene3D" id="1.25.40.20">
    <property type="entry name" value="Ankyrin repeat-containing domain"/>
    <property type="match status" value="1"/>
</dbReference>
<dbReference type="Pfam" id="PF00595">
    <property type="entry name" value="PDZ"/>
    <property type="match status" value="1"/>
</dbReference>
<dbReference type="EnsemblMetazoa" id="Aqu2.1.14272_001">
    <property type="protein sequence ID" value="Aqu2.1.14272_001"/>
    <property type="gene ID" value="Aqu2.1.14272"/>
</dbReference>
<feature type="compositionally biased region" description="Polar residues" evidence="4">
    <location>
        <begin position="783"/>
        <end position="800"/>
    </location>
</feature>
<dbReference type="InterPro" id="IPR002110">
    <property type="entry name" value="Ankyrin_rpt"/>
</dbReference>
<dbReference type="OrthoDB" id="5973910at2759"/>
<feature type="repeat" description="ANK" evidence="3">
    <location>
        <begin position="69"/>
        <end position="91"/>
    </location>
</feature>
<dbReference type="eggNOG" id="KOG0504">
    <property type="taxonomic scope" value="Eukaryota"/>
</dbReference>
<dbReference type="SMART" id="SM00228">
    <property type="entry name" value="PDZ"/>
    <property type="match status" value="1"/>
</dbReference>
<dbReference type="InterPro" id="IPR036034">
    <property type="entry name" value="PDZ_sf"/>
</dbReference>
<feature type="domain" description="Death" evidence="5">
    <location>
        <begin position="680"/>
        <end position="754"/>
    </location>
</feature>
<dbReference type="Gene3D" id="1.10.533.10">
    <property type="entry name" value="Death Domain, Fas"/>
    <property type="match status" value="2"/>
</dbReference>
<accession>A0A1X7TI03</accession>
<evidence type="ECO:0000256" key="4">
    <source>
        <dbReference type="SAM" id="MobiDB-lite"/>
    </source>
</evidence>
<dbReference type="SUPFAM" id="SSF50156">
    <property type="entry name" value="PDZ domain-like"/>
    <property type="match status" value="1"/>
</dbReference>
<dbReference type="SUPFAM" id="SSF48403">
    <property type="entry name" value="Ankyrin repeat"/>
    <property type="match status" value="1"/>
</dbReference>
<dbReference type="Gene3D" id="3.40.50.300">
    <property type="entry name" value="P-loop containing nucleotide triphosphate hydrolases"/>
    <property type="match status" value="1"/>
</dbReference>
<dbReference type="GO" id="GO:0007165">
    <property type="term" value="P:signal transduction"/>
    <property type="evidence" value="ECO:0007669"/>
    <property type="project" value="InterPro"/>
</dbReference>
<reference evidence="7" key="1">
    <citation type="submission" date="2017-05" db="UniProtKB">
        <authorList>
            <consortium name="EnsemblMetazoa"/>
        </authorList>
    </citation>
    <scope>IDENTIFICATION</scope>
</reference>
<dbReference type="PROSITE" id="PS50106">
    <property type="entry name" value="PDZ"/>
    <property type="match status" value="1"/>
</dbReference>
<feature type="domain" description="Death" evidence="5">
    <location>
        <begin position="1170"/>
        <end position="1246"/>
    </location>
</feature>
<dbReference type="SMART" id="SM00248">
    <property type="entry name" value="ANK"/>
    <property type="match status" value="3"/>
</dbReference>
<organism evidence="7">
    <name type="scientific">Amphimedon queenslandica</name>
    <name type="common">Sponge</name>
    <dbReference type="NCBI Taxonomy" id="400682"/>
    <lineage>
        <taxon>Eukaryota</taxon>
        <taxon>Metazoa</taxon>
        <taxon>Porifera</taxon>
        <taxon>Demospongiae</taxon>
        <taxon>Heteroscleromorpha</taxon>
        <taxon>Haplosclerida</taxon>
        <taxon>Niphatidae</taxon>
        <taxon>Amphimedon</taxon>
    </lineage>
</organism>
<evidence type="ECO:0000256" key="3">
    <source>
        <dbReference type="PROSITE-ProRule" id="PRU00023"/>
    </source>
</evidence>
<dbReference type="CDD" id="cd01670">
    <property type="entry name" value="Death"/>
    <property type="match status" value="2"/>
</dbReference>
<dbReference type="PROSITE" id="PS50297">
    <property type="entry name" value="ANK_REP_REGION"/>
    <property type="match status" value="2"/>
</dbReference>
<dbReference type="Gene3D" id="2.60.220.30">
    <property type="match status" value="1"/>
</dbReference>
<dbReference type="InParanoid" id="A0A1X7TI03"/>
<evidence type="ECO:0000259" key="5">
    <source>
        <dbReference type="PROSITE" id="PS50017"/>
    </source>
</evidence>
<feature type="region of interest" description="Disordered" evidence="4">
    <location>
        <begin position="783"/>
        <end position="813"/>
    </location>
</feature>